<feature type="coiled-coil region" evidence="1">
    <location>
        <begin position="62"/>
        <end position="89"/>
    </location>
</feature>
<organism evidence="2 4">
    <name type="scientific">Hyalella azteca</name>
    <name type="common">Amphipod</name>
    <dbReference type="NCBI Taxonomy" id="294128"/>
    <lineage>
        <taxon>Eukaryota</taxon>
        <taxon>Metazoa</taxon>
        <taxon>Ecdysozoa</taxon>
        <taxon>Arthropoda</taxon>
        <taxon>Crustacea</taxon>
        <taxon>Multicrustacea</taxon>
        <taxon>Malacostraca</taxon>
        <taxon>Eumalacostraca</taxon>
        <taxon>Peracarida</taxon>
        <taxon>Amphipoda</taxon>
        <taxon>Senticaudata</taxon>
        <taxon>Talitrida</taxon>
        <taxon>Talitroidea</taxon>
        <taxon>Hyalellidae</taxon>
        <taxon>Hyalella</taxon>
    </lineage>
</organism>
<keyword evidence="2" id="KW-1185">Reference proteome</keyword>
<evidence type="ECO:0000313" key="3">
    <source>
        <dbReference type="RefSeq" id="XP_018026459.1"/>
    </source>
</evidence>
<dbReference type="OrthoDB" id="40334at2759"/>
<evidence type="ECO:0000313" key="2">
    <source>
        <dbReference type="Proteomes" id="UP000694843"/>
    </source>
</evidence>
<sequence>MADQQLVSGAISTAASNLRDTLAAAENLFKDNPAGFLDHIGVLLGGIDAYTALFKSTGFKSKQELEDGVRKLDNDVRKAAEDLLDAEQEWESFLSRVENASVVQSGTLPTTSLLEVGDFLPLDLLLFQVGEDSPTSLKSVLSSGTEPYTHLVLNRFFG</sequence>
<dbReference type="AlphaFoldDB" id="A0A8B7PKE7"/>
<name>A0A8B7PKE7_HYAAZ</name>
<evidence type="ECO:0000256" key="1">
    <source>
        <dbReference type="SAM" id="Coils"/>
    </source>
</evidence>
<dbReference type="GeneID" id="108681890"/>
<dbReference type="RefSeq" id="XP_018026459.1">
    <property type="nucleotide sequence ID" value="XM_018170970.2"/>
</dbReference>
<dbReference type="RefSeq" id="XP_018026460.1">
    <property type="nucleotide sequence ID" value="XM_018170971.2"/>
</dbReference>
<keyword evidence="1" id="KW-0175">Coiled coil</keyword>
<reference evidence="3 4" key="1">
    <citation type="submission" date="2025-04" db="UniProtKB">
        <authorList>
            <consortium name="RefSeq"/>
        </authorList>
    </citation>
    <scope>IDENTIFICATION</scope>
    <source>
        <tissue evidence="3 4">Whole organism</tissue>
    </source>
</reference>
<dbReference type="Proteomes" id="UP000694843">
    <property type="component" value="Unplaced"/>
</dbReference>
<proteinExistence type="predicted"/>
<protein>
    <submittedName>
        <fullName evidence="3 4">Uncharacterized protein LOC108681890 isoform X2</fullName>
    </submittedName>
</protein>
<accession>A0A8B7PKE7</accession>
<gene>
    <name evidence="3 4" type="primary">LOC108681890</name>
</gene>
<evidence type="ECO:0000313" key="4">
    <source>
        <dbReference type="RefSeq" id="XP_018026460.1"/>
    </source>
</evidence>